<accession>A0A6H0XTA5</accession>
<evidence type="ECO:0000313" key="4">
    <source>
        <dbReference type="EMBL" id="QIW97900.1"/>
    </source>
</evidence>
<dbReference type="Proteomes" id="UP000503462">
    <property type="component" value="Chromosome 2"/>
</dbReference>
<sequence>MRLLSRIDGKLSISADDDPPTRYAILSHRWFPGDDEVSYRDVKSGDAETSWFKKQGLTKLDFCLNQAAKDGIDHVWIDSCCINREDKHEVGKSINKMYRYYADATVCYVYLPGVRGADWQQTLAASQWFTRGWTLQELVAPSVIRFYSSDRQYIGDRDSLSQELLAITGINTRTPLQDVPIHTRFQWSLNRITKEPEDISYCLLGILEVSIAANYGEGADKARERLLDAVEKEHGRKAVRQLLATVVPASSEAPLTIEQTRKLLQFEYMNVRRATISDPFQDTCEWLLRHPDYKAWTDRNLQFLWLKGKPGAGKSTLMKFAAQSACKDITQISYFFNARGKHLEKCVEGMYRSLLHQLLSREASTQGPVRCFLEEEQRCTGPIALTLPILQAAFRIAVRSITRTVQCFIDALDECKLSEVQDMIHLLEDVSYRTPLYICFASRYYPSITIKGKELPLEKQIAQGQDLMDYVKGRLQAGDDLKQQVIDKANGVFLWAVLVVRLLNAEISAGRLYNVQQHLDQLPSELNALLGAIVAPSEHAEEFRLAIQWITFARRPLSGREYYAAILIGLHRLGFTTLSPFEPWPRMNPDAVTIRKFIASTSRGLAELTQSSWSEVQFIHESVRDFLLHHGGLHRILTTAAGDLTNWAQSELSSMCFEYTKRMTIATLTGQRPYMITKYCFLEYSISGLFYHADAAFEERSRKQFLQDFRALPVDWQHAFCQMYIKIVNYVSGHDIPNLEANCLDSMIGVLWKDDRADWDTLRNLADVNRWMTYDRRRHKGNVPNGLFVY</sequence>
<keyword evidence="1" id="KW-0677">Repeat</keyword>
<dbReference type="InterPro" id="IPR056884">
    <property type="entry name" value="NPHP3-like_N"/>
</dbReference>
<protein>
    <submittedName>
        <fullName evidence="4">Uncharacterized protein</fullName>
    </submittedName>
</protein>
<name>A0A6H0XTA5_9PEZI</name>
<dbReference type="SUPFAM" id="SSF52540">
    <property type="entry name" value="P-loop containing nucleoside triphosphate hydrolases"/>
    <property type="match status" value="1"/>
</dbReference>
<gene>
    <name evidence="4" type="ORF">AMS68_003418</name>
</gene>
<organism evidence="4 5">
    <name type="scientific">Peltaster fructicola</name>
    <dbReference type="NCBI Taxonomy" id="286661"/>
    <lineage>
        <taxon>Eukaryota</taxon>
        <taxon>Fungi</taxon>
        <taxon>Dikarya</taxon>
        <taxon>Ascomycota</taxon>
        <taxon>Pezizomycotina</taxon>
        <taxon>Dothideomycetes</taxon>
        <taxon>Dothideomycetes incertae sedis</taxon>
        <taxon>Peltaster</taxon>
    </lineage>
</organism>
<feature type="domain" description="Heterokaryon incompatibility" evidence="2">
    <location>
        <begin position="23"/>
        <end position="111"/>
    </location>
</feature>
<dbReference type="InterPro" id="IPR027417">
    <property type="entry name" value="P-loop_NTPase"/>
</dbReference>
<feature type="domain" description="Nephrocystin 3-like N-terminal" evidence="3">
    <location>
        <begin position="282"/>
        <end position="443"/>
    </location>
</feature>
<reference evidence="4 5" key="1">
    <citation type="journal article" date="2016" name="Sci. Rep.">
        <title>Peltaster fructicola genome reveals evolution from an invasive phytopathogen to an ectophytic parasite.</title>
        <authorList>
            <person name="Xu C."/>
            <person name="Chen H."/>
            <person name="Gleason M.L."/>
            <person name="Xu J.R."/>
            <person name="Liu H."/>
            <person name="Zhang R."/>
            <person name="Sun G."/>
        </authorList>
    </citation>
    <scope>NUCLEOTIDE SEQUENCE [LARGE SCALE GENOMIC DNA]</scope>
    <source>
        <strain evidence="4 5">LNHT1506</strain>
    </source>
</reference>
<evidence type="ECO:0000256" key="1">
    <source>
        <dbReference type="ARBA" id="ARBA00022737"/>
    </source>
</evidence>
<dbReference type="Pfam" id="PF06985">
    <property type="entry name" value="HET"/>
    <property type="match status" value="1"/>
</dbReference>
<dbReference type="Gene3D" id="3.40.50.300">
    <property type="entry name" value="P-loop containing nucleotide triphosphate hydrolases"/>
    <property type="match status" value="1"/>
</dbReference>
<evidence type="ECO:0000259" key="3">
    <source>
        <dbReference type="Pfam" id="PF24883"/>
    </source>
</evidence>
<evidence type="ECO:0000313" key="5">
    <source>
        <dbReference type="Proteomes" id="UP000503462"/>
    </source>
</evidence>
<dbReference type="OrthoDB" id="194358at2759"/>
<proteinExistence type="predicted"/>
<dbReference type="AlphaFoldDB" id="A0A6H0XTA5"/>
<dbReference type="InterPro" id="IPR010730">
    <property type="entry name" value="HET"/>
</dbReference>
<dbReference type="PANTHER" id="PTHR10622:SF13">
    <property type="entry name" value="NACHT DOMAIN-CONTAINING PROTEIN"/>
    <property type="match status" value="1"/>
</dbReference>
<evidence type="ECO:0000259" key="2">
    <source>
        <dbReference type="Pfam" id="PF06985"/>
    </source>
</evidence>
<dbReference type="Pfam" id="PF24883">
    <property type="entry name" value="NPHP3_N"/>
    <property type="match status" value="1"/>
</dbReference>
<keyword evidence="5" id="KW-1185">Reference proteome</keyword>
<dbReference type="EMBL" id="CP051140">
    <property type="protein sequence ID" value="QIW97900.1"/>
    <property type="molecule type" value="Genomic_DNA"/>
</dbReference>
<dbReference type="PANTHER" id="PTHR10622">
    <property type="entry name" value="HET DOMAIN-CONTAINING PROTEIN"/>
    <property type="match status" value="1"/>
</dbReference>